<reference evidence="1 2" key="1">
    <citation type="submission" date="2018-10" db="EMBL/GenBank/DDBJ databases">
        <title>Natrarchaeobius chitinivorans gen. nov., sp. nov., and Natrarchaeobius haloalkaliphilus sp. nov., alkaliphilic, chitin-utilizing haloarchaea from hypersaline alkaline lakes.</title>
        <authorList>
            <person name="Sorokin D.Y."/>
            <person name="Elcheninov A.G."/>
            <person name="Kostrikina N.A."/>
            <person name="Bale N.J."/>
            <person name="Sinninghe Damste J.S."/>
            <person name="Khijniak T.V."/>
            <person name="Kublanov I.V."/>
            <person name="Toshchakov S.V."/>
        </authorList>
    </citation>
    <scope>NUCLEOTIDE SEQUENCE [LARGE SCALE GENOMIC DNA]</scope>
    <source>
        <strain evidence="1 2">AArcht4T</strain>
    </source>
</reference>
<evidence type="ECO:0000313" key="2">
    <source>
        <dbReference type="Proteomes" id="UP000282323"/>
    </source>
</evidence>
<gene>
    <name evidence="1" type="ORF">EA473_20085</name>
</gene>
<name>A0A3N6LN41_NATCH</name>
<comment type="caution">
    <text evidence="1">The sequence shown here is derived from an EMBL/GenBank/DDBJ whole genome shotgun (WGS) entry which is preliminary data.</text>
</comment>
<accession>A0A3N6LN41</accession>
<protein>
    <submittedName>
        <fullName evidence="1">Uncharacterized protein</fullName>
    </submittedName>
</protein>
<evidence type="ECO:0000313" key="1">
    <source>
        <dbReference type="EMBL" id="RQG90753.1"/>
    </source>
</evidence>
<dbReference type="Proteomes" id="UP000282323">
    <property type="component" value="Unassembled WGS sequence"/>
</dbReference>
<dbReference type="AlphaFoldDB" id="A0A3N6LN41"/>
<proteinExistence type="predicted"/>
<dbReference type="EMBL" id="REGA01000024">
    <property type="protein sequence ID" value="RQG90753.1"/>
    <property type="molecule type" value="Genomic_DNA"/>
</dbReference>
<sequence length="79" mass="9133">MALPWLSAVLSTRSMFDFSGRNEMLFNHDSILRTFSLDFNTVLRRFLDGIDRFISHVRVAAKRIESPKNEVEIVSGIME</sequence>
<keyword evidence="2" id="KW-1185">Reference proteome</keyword>
<organism evidence="1 2">
    <name type="scientific">Natrarchaeobius chitinivorans</name>
    <dbReference type="NCBI Taxonomy" id="1679083"/>
    <lineage>
        <taxon>Archaea</taxon>
        <taxon>Methanobacteriati</taxon>
        <taxon>Methanobacteriota</taxon>
        <taxon>Stenosarchaea group</taxon>
        <taxon>Halobacteria</taxon>
        <taxon>Halobacteriales</taxon>
        <taxon>Natrialbaceae</taxon>
        <taxon>Natrarchaeobius</taxon>
    </lineage>
</organism>